<gene>
    <name evidence="1" type="ORF">ABS311_16070</name>
</gene>
<comment type="caution">
    <text evidence="1">The sequence shown here is derived from an EMBL/GenBank/DDBJ whole genome shotgun (WGS) entry which is preliminary data.</text>
</comment>
<evidence type="ECO:0000313" key="2">
    <source>
        <dbReference type="Proteomes" id="UP001467690"/>
    </source>
</evidence>
<keyword evidence="2" id="KW-1185">Reference proteome</keyword>
<accession>A0ABV1RKH5</accession>
<dbReference type="Proteomes" id="UP001467690">
    <property type="component" value="Unassembled WGS sequence"/>
</dbReference>
<sequence length="87" mass="9475">MKHLHQMRSVKEHFQGLATQMPHGKQLAVRTVGDGLIYVCLSAGPAPGTIIAEKTFDFNQPQTHDAAMDFAARHLYSQVVIGMSVAA</sequence>
<protein>
    <submittedName>
        <fullName evidence="1">Uncharacterized protein</fullName>
    </submittedName>
</protein>
<organism evidence="1 2">
    <name type="scientific">Catenovulum sediminis</name>
    <dbReference type="NCBI Taxonomy" id="1740262"/>
    <lineage>
        <taxon>Bacteria</taxon>
        <taxon>Pseudomonadati</taxon>
        <taxon>Pseudomonadota</taxon>
        <taxon>Gammaproteobacteria</taxon>
        <taxon>Alteromonadales</taxon>
        <taxon>Alteromonadaceae</taxon>
        <taxon>Catenovulum</taxon>
    </lineage>
</organism>
<proteinExistence type="predicted"/>
<evidence type="ECO:0000313" key="1">
    <source>
        <dbReference type="EMBL" id="MER2493394.1"/>
    </source>
</evidence>
<name>A0ABV1RKH5_9ALTE</name>
<dbReference type="EMBL" id="JBELOE010000265">
    <property type="protein sequence ID" value="MER2493394.1"/>
    <property type="molecule type" value="Genomic_DNA"/>
</dbReference>
<reference evidence="1 2" key="1">
    <citation type="submission" date="2024-06" db="EMBL/GenBank/DDBJ databases">
        <authorList>
            <person name="Chen R.Y."/>
        </authorList>
    </citation>
    <scope>NUCLEOTIDE SEQUENCE [LARGE SCALE GENOMIC DNA]</scope>
    <source>
        <strain evidence="1 2">D2</strain>
    </source>
</reference>
<dbReference type="RefSeq" id="WP_350402591.1">
    <property type="nucleotide sequence ID" value="NZ_JBELOE010000265.1"/>
</dbReference>